<dbReference type="AlphaFoldDB" id="A0A927J9Q8"/>
<feature type="transmembrane region" description="Helical" evidence="1">
    <location>
        <begin position="21"/>
        <end position="39"/>
    </location>
</feature>
<dbReference type="PANTHER" id="PTHR36974:SF1">
    <property type="entry name" value="DOXX FAMILY MEMBRANE PROTEIN"/>
    <property type="match status" value="1"/>
</dbReference>
<keyword evidence="1" id="KW-0472">Membrane</keyword>
<sequence>MTAEPSNAVPSPRGRAAALRLAVLLAGAGVVHFVAPQFFDRIVPRFLPGEPRLYTQASGVAELGIAGLLAVPRSQRIGATLAALLFVAVFPANVQMTVDWLRSSRLSPWMKAGAIARLPLQVPLVTEALKARA</sequence>
<dbReference type="EMBL" id="JACYWE010000001">
    <property type="protein sequence ID" value="MBD8505135.1"/>
    <property type="molecule type" value="Genomic_DNA"/>
</dbReference>
<proteinExistence type="predicted"/>
<organism evidence="2 3">
    <name type="scientific">Lolliginicoccus lacisalsi</name>
    <dbReference type="NCBI Taxonomy" id="2742202"/>
    <lineage>
        <taxon>Bacteria</taxon>
        <taxon>Bacillati</taxon>
        <taxon>Actinomycetota</taxon>
        <taxon>Actinomycetes</taxon>
        <taxon>Mycobacteriales</taxon>
        <taxon>Hoyosellaceae</taxon>
        <taxon>Lolliginicoccus</taxon>
    </lineage>
</organism>
<evidence type="ECO:0000313" key="2">
    <source>
        <dbReference type="EMBL" id="MBD8505135.1"/>
    </source>
</evidence>
<feature type="transmembrane region" description="Helical" evidence="1">
    <location>
        <begin position="77"/>
        <end position="101"/>
    </location>
</feature>
<comment type="caution">
    <text evidence="2">The sequence shown here is derived from an EMBL/GenBank/DDBJ whole genome shotgun (WGS) entry which is preliminary data.</text>
</comment>
<keyword evidence="1" id="KW-0812">Transmembrane</keyword>
<evidence type="ECO:0000313" key="3">
    <source>
        <dbReference type="Proteomes" id="UP000642993"/>
    </source>
</evidence>
<name>A0A927J9Q8_9ACTN</name>
<protein>
    <recommendedName>
        <fullName evidence="4">DoxX family membrane protein</fullName>
    </recommendedName>
</protein>
<keyword evidence="1" id="KW-1133">Transmembrane helix</keyword>
<evidence type="ECO:0008006" key="4">
    <source>
        <dbReference type="Google" id="ProtNLM"/>
    </source>
</evidence>
<gene>
    <name evidence="2" type="ORF">HT102_01345</name>
</gene>
<evidence type="ECO:0000256" key="1">
    <source>
        <dbReference type="SAM" id="Phobius"/>
    </source>
</evidence>
<accession>A0A927J9Q8</accession>
<reference evidence="2" key="1">
    <citation type="submission" date="2020-09" db="EMBL/GenBank/DDBJ databases">
        <title>Hoyosella lacisalsi sp. nov., a halotolerant actinobacterium isolated from soil of Lake Gudzhirganskoe.</title>
        <authorList>
            <person name="Yang Q."/>
            <person name="Guo P.Y."/>
            <person name="Liu S.W."/>
            <person name="Li F.N."/>
            <person name="Sun C.H."/>
        </authorList>
    </citation>
    <scope>NUCLEOTIDE SEQUENCE</scope>
    <source>
        <strain evidence="2">G463</strain>
    </source>
</reference>
<dbReference type="PANTHER" id="PTHR36974">
    <property type="entry name" value="MEMBRANE PROTEIN-RELATED"/>
    <property type="match status" value="1"/>
</dbReference>
<dbReference type="RefSeq" id="WP_192037609.1">
    <property type="nucleotide sequence ID" value="NZ_JACYWE010000001.1"/>
</dbReference>
<dbReference type="Proteomes" id="UP000642993">
    <property type="component" value="Unassembled WGS sequence"/>
</dbReference>
<keyword evidence="3" id="KW-1185">Reference proteome</keyword>